<dbReference type="RefSeq" id="WP_254569609.1">
    <property type="nucleotide sequence ID" value="NZ_CP098502.1"/>
</dbReference>
<feature type="signal peptide" evidence="1">
    <location>
        <begin position="1"/>
        <end position="27"/>
    </location>
</feature>
<keyword evidence="3" id="KW-1185">Reference proteome</keyword>
<name>A0ABY5DQM4_9ACTN</name>
<feature type="chain" id="PRO_5045306890" description="Glycoside hydrolase family 42 N-terminal domain-containing protein" evidence="1">
    <location>
        <begin position="28"/>
        <end position="511"/>
    </location>
</feature>
<evidence type="ECO:0000313" key="2">
    <source>
        <dbReference type="EMBL" id="UTI62874.1"/>
    </source>
</evidence>
<dbReference type="PANTHER" id="PTHR12631:SF10">
    <property type="entry name" value="BETA-XYLOSIDASE-LIKE PROTEIN-RELATED"/>
    <property type="match status" value="1"/>
</dbReference>
<dbReference type="Gene3D" id="3.20.20.80">
    <property type="entry name" value="Glycosidases"/>
    <property type="match status" value="1"/>
</dbReference>
<accession>A0ABY5DQM4</accession>
<evidence type="ECO:0008006" key="4">
    <source>
        <dbReference type="Google" id="ProtNLM"/>
    </source>
</evidence>
<dbReference type="PANTHER" id="PTHR12631">
    <property type="entry name" value="ALPHA-L-IDURONIDASE"/>
    <property type="match status" value="1"/>
</dbReference>
<evidence type="ECO:0000313" key="3">
    <source>
        <dbReference type="Proteomes" id="UP001056035"/>
    </source>
</evidence>
<evidence type="ECO:0000256" key="1">
    <source>
        <dbReference type="SAM" id="SignalP"/>
    </source>
</evidence>
<dbReference type="InterPro" id="IPR051923">
    <property type="entry name" value="Glycosyl_Hydrolase_39"/>
</dbReference>
<dbReference type="SUPFAM" id="SSF51445">
    <property type="entry name" value="(Trans)glycosidases"/>
    <property type="match status" value="1"/>
</dbReference>
<proteinExistence type="predicted"/>
<protein>
    <recommendedName>
        <fullName evidence="4">Glycoside hydrolase family 42 N-terminal domain-containing protein</fullName>
    </recommendedName>
</protein>
<sequence>MRRRPRAGALAPALVAAALGLAAPVLAPAPALASRTQDSLFEDDAQLVLSGDAARERTLDDLQSLGADTVHSIVFWNRVAPQPTAKRRPAGFDGADPASYPPELWDKYDGLVRGAVARGLDLILSPASPMPAWASGCHASVSVRRTCRPNPTQFKRFVQAIGLRYSGEYRDENQGQTMLPRVSRWSVWNEPNQGGWLTPQYVKQNGAVSPAAPAIYRTLVRAALKGLAASGHTRDQVLLGETAPLGRVTGSLATRPIAPGDFLRGVLCLDGKDRPLRGAAAKAQDCGGFRRLAVTGIAHHPYTRGGSQPPTSRGGPSEITISSVSRLRTIIKAGAAHRRIPFRLPIYYTEFGFQTNPPDTLFGVSLANQAAYLNHSDFLAYEDSSIKAVAQYELRDEKDLGGFQTGLRFLDGTAKPSFAAYRMPIWVSRSGSRLRVWGQVRPAATGTPEAVDVQNDPAGGDDFQTVTTVMSSARRGFVDVKVPKTPGTWRLRWSPSTGGPTITSRTAEPGR</sequence>
<dbReference type="EMBL" id="CP098502">
    <property type="protein sequence ID" value="UTI62874.1"/>
    <property type="molecule type" value="Genomic_DNA"/>
</dbReference>
<dbReference type="InterPro" id="IPR017853">
    <property type="entry name" value="GH"/>
</dbReference>
<dbReference type="Proteomes" id="UP001056035">
    <property type="component" value="Chromosome"/>
</dbReference>
<reference evidence="2 3" key="1">
    <citation type="submission" date="2022-06" db="EMBL/GenBank/DDBJ databases">
        <title>Paraconexibacter antarcticus.</title>
        <authorList>
            <person name="Kim C.S."/>
        </authorList>
    </citation>
    <scope>NUCLEOTIDE SEQUENCE [LARGE SCALE GENOMIC DNA]</scope>
    <source>
        <strain evidence="2 3">02-257</strain>
    </source>
</reference>
<organism evidence="2 3">
    <name type="scientific">Paraconexibacter antarcticus</name>
    <dbReference type="NCBI Taxonomy" id="2949664"/>
    <lineage>
        <taxon>Bacteria</taxon>
        <taxon>Bacillati</taxon>
        <taxon>Actinomycetota</taxon>
        <taxon>Thermoleophilia</taxon>
        <taxon>Solirubrobacterales</taxon>
        <taxon>Paraconexibacteraceae</taxon>
        <taxon>Paraconexibacter</taxon>
    </lineage>
</organism>
<gene>
    <name evidence="2" type="ORF">NBH00_16080</name>
</gene>
<keyword evidence="1" id="KW-0732">Signal</keyword>